<feature type="domain" description="Xylanolytic transcriptional activator regulatory" evidence="7">
    <location>
        <begin position="45"/>
        <end position="232"/>
    </location>
</feature>
<dbReference type="GO" id="GO:0006351">
    <property type="term" value="P:DNA-templated transcription"/>
    <property type="evidence" value="ECO:0007669"/>
    <property type="project" value="InterPro"/>
</dbReference>
<dbReference type="CDD" id="cd12148">
    <property type="entry name" value="fungal_TF_MHR"/>
    <property type="match status" value="1"/>
</dbReference>
<evidence type="ECO:0000313" key="9">
    <source>
        <dbReference type="Proteomes" id="UP000758603"/>
    </source>
</evidence>
<keyword evidence="6" id="KW-0539">Nucleus</keyword>
<proteinExistence type="predicted"/>
<gene>
    <name evidence="8" type="ORF">BKA67DRAFT_191447</name>
</gene>
<keyword evidence="2" id="KW-0479">Metal-binding</keyword>
<dbReference type="AlphaFoldDB" id="A0A9P9A0Y1"/>
<dbReference type="PANTHER" id="PTHR40626">
    <property type="entry name" value="MIP31509P"/>
    <property type="match status" value="1"/>
</dbReference>
<dbReference type="InterPro" id="IPR051059">
    <property type="entry name" value="VerF-like"/>
</dbReference>
<dbReference type="GO" id="GO:0000978">
    <property type="term" value="F:RNA polymerase II cis-regulatory region sequence-specific DNA binding"/>
    <property type="evidence" value="ECO:0007669"/>
    <property type="project" value="InterPro"/>
</dbReference>
<evidence type="ECO:0000256" key="2">
    <source>
        <dbReference type="ARBA" id="ARBA00022723"/>
    </source>
</evidence>
<dbReference type="GO" id="GO:0000785">
    <property type="term" value="C:chromatin"/>
    <property type="evidence" value="ECO:0007669"/>
    <property type="project" value="TreeGrafter"/>
</dbReference>
<evidence type="ECO:0000256" key="1">
    <source>
        <dbReference type="ARBA" id="ARBA00004123"/>
    </source>
</evidence>
<dbReference type="GeneID" id="70124247"/>
<dbReference type="RefSeq" id="XP_045961778.1">
    <property type="nucleotide sequence ID" value="XM_046095354.1"/>
</dbReference>
<evidence type="ECO:0000256" key="4">
    <source>
        <dbReference type="ARBA" id="ARBA00022771"/>
    </source>
</evidence>
<dbReference type="PANTHER" id="PTHR40626:SF14">
    <property type="entry name" value="C2H2 TYPE ZINC FINGER DOMAIN PROTEIN (AFU_ORTHOLOGUE AFUA_1G02360)"/>
    <property type="match status" value="1"/>
</dbReference>
<keyword evidence="5" id="KW-0862">Zinc</keyword>
<evidence type="ECO:0000256" key="5">
    <source>
        <dbReference type="ARBA" id="ARBA00022833"/>
    </source>
</evidence>
<organism evidence="8 9">
    <name type="scientific">Truncatella angustata</name>
    <dbReference type="NCBI Taxonomy" id="152316"/>
    <lineage>
        <taxon>Eukaryota</taxon>
        <taxon>Fungi</taxon>
        <taxon>Dikarya</taxon>
        <taxon>Ascomycota</taxon>
        <taxon>Pezizomycotina</taxon>
        <taxon>Sordariomycetes</taxon>
        <taxon>Xylariomycetidae</taxon>
        <taxon>Amphisphaeriales</taxon>
        <taxon>Sporocadaceae</taxon>
        <taxon>Truncatella</taxon>
    </lineage>
</organism>
<dbReference type="GO" id="GO:0005634">
    <property type="term" value="C:nucleus"/>
    <property type="evidence" value="ECO:0007669"/>
    <property type="project" value="UniProtKB-SubCell"/>
</dbReference>
<comment type="caution">
    <text evidence="8">The sequence shown here is derived from an EMBL/GenBank/DDBJ whole genome shotgun (WGS) entry which is preliminary data.</text>
</comment>
<comment type="subcellular location">
    <subcellularLocation>
        <location evidence="1">Nucleus</location>
    </subcellularLocation>
</comment>
<dbReference type="InterPro" id="IPR007219">
    <property type="entry name" value="XnlR_reg_dom"/>
</dbReference>
<keyword evidence="4" id="KW-0863">Zinc-finger</keyword>
<dbReference type="Pfam" id="PF04082">
    <property type="entry name" value="Fungal_trans"/>
    <property type="match status" value="1"/>
</dbReference>
<dbReference type="EMBL" id="JAGPXC010000002">
    <property type="protein sequence ID" value="KAH6657544.1"/>
    <property type="molecule type" value="Genomic_DNA"/>
</dbReference>
<sequence>MAVSNISPPSPPVLCPFVAISWSTRVTSAVETLPDLTPAFLDNCLQTYFNKFNPTFPVLHRPTFVFRECSPSLLLNAIALGSLFIGTEDALYKGEALWRLAYTAVSTSWQNLMGHRGTYDSHNGLQLVLTALLGQTYAMMSKTESLRTTSQIYQSLSFNWARHCDLFNFSSLSPLSLPGPDNREEQMKSWRVWVSRELQLRALLGHYILDGQLSFLSGQPTAVVHTTNPLTLSSSPRLFDCQTVDEWYSEMKIIQSTPANFRGIYGALFESQALDPALGASSNTWAFQSHIDVRVVLEGIHASVRETQDPLYIPSIWCPPSPSDISGALLQIRRHIELGWSQNSLEQLGLLMRWHFVGLDAASKLMTMSKELCRLYHVEQSLFRTQDSSTKHIVFSEWLDSSADAKRALLHAAAIQDLAAQLPLNHINSMWMPIPIFAAATICVLFCLNGVSTVALPNTVDWSIVLDGPDPVASNSIYEDQSRNKTQMFFASSIRTPNSTIGQSRNLRYDLNSLQTIIHAMSVQWGVCTELEHVLQSLKAHCV</sequence>
<name>A0A9P9A0Y1_9PEZI</name>
<evidence type="ECO:0000259" key="7">
    <source>
        <dbReference type="Pfam" id="PF04082"/>
    </source>
</evidence>
<dbReference type="GO" id="GO:0000981">
    <property type="term" value="F:DNA-binding transcription factor activity, RNA polymerase II-specific"/>
    <property type="evidence" value="ECO:0007669"/>
    <property type="project" value="InterPro"/>
</dbReference>
<dbReference type="OrthoDB" id="3945418at2759"/>
<keyword evidence="9" id="KW-1185">Reference proteome</keyword>
<reference evidence="8" key="1">
    <citation type="journal article" date="2021" name="Nat. Commun.">
        <title>Genetic determinants of endophytism in the Arabidopsis root mycobiome.</title>
        <authorList>
            <person name="Mesny F."/>
            <person name="Miyauchi S."/>
            <person name="Thiergart T."/>
            <person name="Pickel B."/>
            <person name="Atanasova L."/>
            <person name="Karlsson M."/>
            <person name="Huettel B."/>
            <person name="Barry K.W."/>
            <person name="Haridas S."/>
            <person name="Chen C."/>
            <person name="Bauer D."/>
            <person name="Andreopoulos W."/>
            <person name="Pangilinan J."/>
            <person name="LaButti K."/>
            <person name="Riley R."/>
            <person name="Lipzen A."/>
            <person name="Clum A."/>
            <person name="Drula E."/>
            <person name="Henrissat B."/>
            <person name="Kohler A."/>
            <person name="Grigoriev I.V."/>
            <person name="Martin F.M."/>
            <person name="Hacquard S."/>
        </authorList>
    </citation>
    <scope>NUCLEOTIDE SEQUENCE</scope>
    <source>
        <strain evidence="8">MPI-SDFR-AT-0073</strain>
    </source>
</reference>
<dbReference type="GO" id="GO:0008270">
    <property type="term" value="F:zinc ion binding"/>
    <property type="evidence" value="ECO:0007669"/>
    <property type="project" value="UniProtKB-KW"/>
</dbReference>
<evidence type="ECO:0000256" key="3">
    <source>
        <dbReference type="ARBA" id="ARBA00022737"/>
    </source>
</evidence>
<dbReference type="Proteomes" id="UP000758603">
    <property type="component" value="Unassembled WGS sequence"/>
</dbReference>
<evidence type="ECO:0000256" key="6">
    <source>
        <dbReference type="ARBA" id="ARBA00023242"/>
    </source>
</evidence>
<protein>
    <recommendedName>
        <fullName evidence="7">Xylanolytic transcriptional activator regulatory domain-containing protein</fullName>
    </recommendedName>
</protein>
<keyword evidence="3" id="KW-0677">Repeat</keyword>
<accession>A0A9P9A0Y1</accession>
<evidence type="ECO:0000313" key="8">
    <source>
        <dbReference type="EMBL" id="KAH6657544.1"/>
    </source>
</evidence>